<feature type="transmembrane region" description="Helical" evidence="2">
    <location>
        <begin position="9"/>
        <end position="29"/>
    </location>
</feature>
<dbReference type="Proteomes" id="UP000886520">
    <property type="component" value="Chromosome 13"/>
</dbReference>
<keyword evidence="4" id="KW-1185">Reference proteome</keyword>
<protein>
    <submittedName>
        <fullName evidence="3">Uncharacterized protein</fullName>
    </submittedName>
</protein>
<organism evidence="3 4">
    <name type="scientific">Adiantum capillus-veneris</name>
    <name type="common">Maidenhair fern</name>
    <dbReference type="NCBI Taxonomy" id="13818"/>
    <lineage>
        <taxon>Eukaryota</taxon>
        <taxon>Viridiplantae</taxon>
        <taxon>Streptophyta</taxon>
        <taxon>Embryophyta</taxon>
        <taxon>Tracheophyta</taxon>
        <taxon>Polypodiopsida</taxon>
        <taxon>Polypodiidae</taxon>
        <taxon>Polypodiales</taxon>
        <taxon>Pteridineae</taxon>
        <taxon>Pteridaceae</taxon>
        <taxon>Vittarioideae</taxon>
        <taxon>Adiantum</taxon>
    </lineage>
</organism>
<evidence type="ECO:0000313" key="3">
    <source>
        <dbReference type="EMBL" id="KAI5071912.1"/>
    </source>
</evidence>
<keyword evidence="2" id="KW-0812">Transmembrane</keyword>
<evidence type="ECO:0000256" key="2">
    <source>
        <dbReference type="SAM" id="Phobius"/>
    </source>
</evidence>
<dbReference type="AlphaFoldDB" id="A0A9D4UQD0"/>
<gene>
    <name evidence="3" type="ORF">GOP47_0014163</name>
</gene>
<evidence type="ECO:0000313" key="4">
    <source>
        <dbReference type="Proteomes" id="UP000886520"/>
    </source>
</evidence>
<proteinExistence type="predicted"/>
<evidence type="ECO:0000256" key="1">
    <source>
        <dbReference type="SAM" id="MobiDB-lite"/>
    </source>
</evidence>
<sequence>RRSRRGDHGLVLVVAVSVIATLALFAYAITFNISYSVPQLAAAIATHAERRSSSTSPDLFTVHDSPFAIPPYGVINRKLKVQAQERTAVSPTGASDPLQIKPSSRRSDHGAAYIAPPYEADAVVDDGAASFLMTKELVLELMRPSKKNCNF</sequence>
<reference evidence="3" key="1">
    <citation type="submission" date="2021-01" db="EMBL/GenBank/DDBJ databases">
        <title>Adiantum capillus-veneris genome.</title>
        <authorList>
            <person name="Fang Y."/>
            <person name="Liao Q."/>
        </authorList>
    </citation>
    <scope>NUCLEOTIDE SEQUENCE</scope>
    <source>
        <strain evidence="3">H3</strain>
        <tissue evidence="3">Leaf</tissue>
    </source>
</reference>
<dbReference type="EMBL" id="JABFUD020000013">
    <property type="protein sequence ID" value="KAI5071912.1"/>
    <property type="molecule type" value="Genomic_DNA"/>
</dbReference>
<comment type="caution">
    <text evidence="3">The sequence shown here is derived from an EMBL/GenBank/DDBJ whole genome shotgun (WGS) entry which is preliminary data.</text>
</comment>
<name>A0A9D4UQD0_ADICA</name>
<accession>A0A9D4UQD0</accession>
<keyword evidence="2" id="KW-1133">Transmembrane helix</keyword>
<feature type="region of interest" description="Disordered" evidence="1">
    <location>
        <begin position="86"/>
        <end position="109"/>
    </location>
</feature>
<keyword evidence="2" id="KW-0472">Membrane</keyword>
<feature type="non-terminal residue" evidence="3">
    <location>
        <position position="1"/>
    </location>
</feature>